<proteinExistence type="inferred from homology"/>
<feature type="transmembrane region" description="Helical" evidence="12">
    <location>
        <begin position="125"/>
        <end position="143"/>
    </location>
</feature>
<dbReference type="FunCoup" id="Q6CY93">
    <property type="interactions" value="518"/>
</dbReference>
<dbReference type="Pfam" id="PF04140">
    <property type="entry name" value="ICMT"/>
    <property type="match status" value="1"/>
</dbReference>
<keyword evidence="7 12" id="KW-0949">S-adenosyl-L-methionine</keyword>
<dbReference type="PaxDb" id="284590-Q6CY93"/>
<evidence type="ECO:0000313" key="14">
    <source>
        <dbReference type="Proteomes" id="UP000000598"/>
    </source>
</evidence>
<dbReference type="PANTHER" id="PTHR12714:SF9">
    <property type="entry name" value="PROTEIN-S-ISOPRENYLCYSTEINE O-METHYLTRANSFERASE"/>
    <property type="match status" value="1"/>
</dbReference>
<keyword evidence="14" id="KW-1185">Reference proteome</keyword>
<dbReference type="InParanoid" id="Q6CY93"/>
<evidence type="ECO:0000313" key="13">
    <source>
        <dbReference type="EMBL" id="CAH02684.1"/>
    </source>
</evidence>
<evidence type="ECO:0000256" key="11">
    <source>
        <dbReference type="ARBA" id="ARBA00023656"/>
    </source>
</evidence>
<dbReference type="PANTHER" id="PTHR12714">
    <property type="entry name" value="PROTEIN-S ISOPRENYLCYSTEINE O-METHYLTRANSFERASE"/>
    <property type="match status" value="1"/>
</dbReference>
<dbReference type="EMBL" id="CR382121">
    <property type="protein sequence ID" value="CAH02684.1"/>
    <property type="molecule type" value="Genomic_DNA"/>
</dbReference>
<dbReference type="GO" id="GO:0019236">
    <property type="term" value="P:response to pheromone"/>
    <property type="evidence" value="ECO:0007669"/>
    <property type="project" value="UniProtKB-KW"/>
</dbReference>
<evidence type="ECO:0000256" key="2">
    <source>
        <dbReference type="ARBA" id="ARBA00009140"/>
    </source>
</evidence>
<dbReference type="Gene3D" id="1.20.120.1630">
    <property type="match status" value="1"/>
</dbReference>
<comment type="catalytic activity">
    <reaction evidence="12">
        <text>[protein]-C-terminal S-[(2E,6E)-farnesyl]-L-cysteine + S-adenosyl-L-methionine = [protein]-C-terminal S-[(2E,6E)-farnesyl]-L-cysteine methyl ester + S-adenosyl-L-homocysteine</text>
        <dbReference type="Rhea" id="RHEA:21672"/>
        <dbReference type="Rhea" id="RHEA-COMP:12125"/>
        <dbReference type="Rhea" id="RHEA-COMP:12126"/>
        <dbReference type="ChEBI" id="CHEBI:57856"/>
        <dbReference type="ChEBI" id="CHEBI:59789"/>
        <dbReference type="ChEBI" id="CHEBI:90510"/>
        <dbReference type="ChEBI" id="CHEBI:90511"/>
        <dbReference type="EC" id="2.1.1.100"/>
    </reaction>
</comment>
<dbReference type="InterPro" id="IPR025770">
    <property type="entry name" value="PPMT_MeTrfase"/>
</dbReference>
<dbReference type="STRING" id="284590.Q6CY93"/>
<dbReference type="OMA" id="IKREEAY"/>
<keyword evidence="10 12" id="KW-0472">Membrane</keyword>
<keyword evidence="9 12" id="KW-1133">Transmembrane helix</keyword>
<evidence type="ECO:0000256" key="1">
    <source>
        <dbReference type="ARBA" id="ARBA00004141"/>
    </source>
</evidence>
<evidence type="ECO:0000256" key="4">
    <source>
        <dbReference type="ARBA" id="ARBA00022507"/>
    </source>
</evidence>
<feature type="transmembrane region" description="Helical" evidence="12">
    <location>
        <begin position="186"/>
        <end position="214"/>
    </location>
</feature>
<comment type="subcellular location">
    <subcellularLocation>
        <location evidence="12">Endoplasmic reticulum membrane</location>
        <topology evidence="12">Multi-pass membrane protein</topology>
    </subcellularLocation>
    <subcellularLocation>
        <location evidence="1">Membrane</location>
        <topology evidence="1">Multi-pass membrane protein</topology>
    </subcellularLocation>
</comment>
<evidence type="ECO:0000256" key="12">
    <source>
        <dbReference type="RuleBase" id="RU362022"/>
    </source>
</evidence>
<evidence type="ECO:0000256" key="6">
    <source>
        <dbReference type="ARBA" id="ARBA00022679"/>
    </source>
</evidence>
<evidence type="ECO:0000256" key="3">
    <source>
        <dbReference type="ARBA" id="ARBA00012151"/>
    </source>
</evidence>
<organism evidence="13 14">
    <name type="scientific">Kluyveromyces lactis (strain ATCC 8585 / CBS 2359 / DSM 70799 / NBRC 1267 / NRRL Y-1140 / WM37)</name>
    <name type="common">Yeast</name>
    <name type="synonym">Candida sphaerica</name>
    <dbReference type="NCBI Taxonomy" id="284590"/>
    <lineage>
        <taxon>Eukaryota</taxon>
        <taxon>Fungi</taxon>
        <taxon>Dikarya</taxon>
        <taxon>Ascomycota</taxon>
        <taxon>Saccharomycotina</taxon>
        <taxon>Saccharomycetes</taxon>
        <taxon>Saccharomycetales</taxon>
        <taxon>Saccharomycetaceae</taxon>
        <taxon>Kluyveromyces</taxon>
    </lineage>
</organism>
<name>Q6CY93_KLULA</name>
<evidence type="ECO:0000256" key="8">
    <source>
        <dbReference type="ARBA" id="ARBA00022692"/>
    </source>
</evidence>
<protein>
    <recommendedName>
        <fullName evidence="11 12">Protein-S-isoprenylcysteine O-methyltransferase</fullName>
        <ecNumber evidence="3 12">2.1.1.100</ecNumber>
    </recommendedName>
</protein>
<evidence type="ECO:0000256" key="5">
    <source>
        <dbReference type="ARBA" id="ARBA00022603"/>
    </source>
</evidence>
<dbReference type="GO" id="GO:0032259">
    <property type="term" value="P:methylation"/>
    <property type="evidence" value="ECO:0007669"/>
    <property type="project" value="UniProtKB-KW"/>
</dbReference>
<evidence type="ECO:0000256" key="9">
    <source>
        <dbReference type="ARBA" id="ARBA00022989"/>
    </source>
</evidence>
<dbReference type="HOGENOM" id="CLU_065200_0_2_1"/>
<keyword evidence="6" id="KW-0808">Transferase</keyword>
<sequence>MSSRDDESEDVLVIIDGKTFPNIQKNELDEISLTAFMLGVIFGVSLITLCLSPFWNFNIYMISLSIFHLLEFWITAKYNPGKLNTNSFLINNGVGYFLAHSVALIETIIERLLFPSFKSTTYSFYNEFIVTVGVVLLLLGQYVRSSAMITAGQSFSHVVKVTKNSDHTLVTSGIYSKSRHPSYFGFFWWSVGSQLMLLNPVSLVIFIVVLWKFFNSRIAFEERYLVQFFGNQYITYRETVGVGIPFIK</sequence>
<evidence type="ECO:0000256" key="7">
    <source>
        <dbReference type="ARBA" id="ARBA00022691"/>
    </source>
</evidence>
<dbReference type="EC" id="2.1.1.100" evidence="3 12"/>
<dbReference type="GO" id="GO:0005789">
    <property type="term" value="C:endoplasmic reticulum membrane"/>
    <property type="evidence" value="ECO:0007669"/>
    <property type="project" value="UniProtKB-SubCell"/>
</dbReference>
<dbReference type="GO" id="GO:0007323">
    <property type="term" value="P:peptide pheromone maturation"/>
    <property type="evidence" value="ECO:0007669"/>
    <property type="project" value="UniProtKB-ARBA"/>
</dbReference>
<dbReference type="GO" id="GO:0004671">
    <property type="term" value="F:protein C-terminal S-isoprenylcysteine carboxyl O-methyltransferase activity"/>
    <property type="evidence" value="ECO:0007669"/>
    <property type="project" value="UniProtKB-EC"/>
</dbReference>
<evidence type="ECO:0000256" key="10">
    <source>
        <dbReference type="ARBA" id="ARBA00023136"/>
    </source>
</evidence>
<keyword evidence="8 12" id="KW-0812">Transmembrane</keyword>
<keyword evidence="12" id="KW-0256">Endoplasmic reticulum</keyword>
<keyword evidence="4" id="KW-0589">Pheromone response</keyword>
<dbReference type="eggNOG" id="KOG2628">
    <property type="taxonomic scope" value="Eukaryota"/>
</dbReference>
<reference evidence="13 14" key="1">
    <citation type="journal article" date="2004" name="Nature">
        <title>Genome evolution in yeasts.</title>
        <authorList>
            <consortium name="Genolevures"/>
            <person name="Dujon B."/>
            <person name="Sherman D."/>
            <person name="Fischer G."/>
            <person name="Durrens P."/>
            <person name="Casaregola S."/>
            <person name="Lafontaine I."/>
            <person name="de Montigny J."/>
            <person name="Marck C."/>
            <person name="Neuveglise C."/>
            <person name="Talla E."/>
            <person name="Goffard N."/>
            <person name="Frangeul L."/>
            <person name="Aigle M."/>
            <person name="Anthouard V."/>
            <person name="Babour A."/>
            <person name="Barbe V."/>
            <person name="Barnay S."/>
            <person name="Blanchin S."/>
            <person name="Beckerich J.M."/>
            <person name="Beyne E."/>
            <person name="Bleykasten C."/>
            <person name="Boisrame A."/>
            <person name="Boyer J."/>
            <person name="Cattolico L."/>
            <person name="Confanioleri F."/>
            <person name="de Daruvar A."/>
            <person name="Despons L."/>
            <person name="Fabre E."/>
            <person name="Fairhead C."/>
            <person name="Ferry-Dumazet H."/>
            <person name="Groppi A."/>
            <person name="Hantraye F."/>
            <person name="Hennequin C."/>
            <person name="Jauniaux N."/>
            <person name="Joyet P."/>
            <person name="Kachouri R."/>
            <person name="Kerrest A."/>
            <person name="Koszul R."/>
            <person name="Lemaire M."/>
            <person name="Lesur I."/>
            <person name="Ma L."/>
            <person name="Muller H."/>
            <person name="Nicaud J.M."/>
            <person name="Nikolski M."/>
            <person name="Oztas S."/>
            <person name="Ozier-Kalogeropoulos O."/>
            <person name="Pellenz S."/>
            <person name="Potier S."/>
            <person name="Richard G.F."/>
            <person name="Straub M.L."/>
            <person name="Suleau A."/>
            <person name="Swennene D."/>
            <person name="Tekaia F."/>
            <person name="Wesolowski-Louvel M."/>
            <person name="Westhof E."/>
            <person name="Wirth B."/>
            <person name="Zeniou-Meyer M."/>
            <person name="Zivanovic I."/>
            <person name="Bolotin-Fukuhara M."/>
            <person name="Thierry A."/>
            <person name="Bouchier C."/>
            <person name="Caudron B."/>
            <person name="Scarpelli C."/>
            <person name="Gaillardin C."/>
            <person name="Weissenbach J."/>
            <person name="Wincker P."/>
            <person name="Souciet J.L."/>
        </authorList>
    </citation>
    <scope>NUCLEOTIDE SEQUENCE [LARGE SCALE GENOMIC DNA]</scope>
    <source>
        <strain evidence="14">ATCC 8585 / CBS 2359 / DSM 70799 / NBRC 1267 / NRRL Y-1140 / WM37</strain>
    </source>
</reference>
<gene>
    <name evidence="13" type="ORF">KLLA0_A02167g</name>
</gene>
<feature type="transmembrane region" description="Helical" evidence="12">
    <location>
        <begin position="94"/>
        <end position="113"/>
    </location>
</feature>
<accession>Q6CY93</accession>
<dbReference type="KEGG" id="kla:KLLA0_A02167g"/>
<dbReference type="Proteomes" id="UP000000598">
    <property type="component" value="Chromosome A"/>
</dbReference>
<dbReference type="AlphaFoldDB" id="Q6CY93"/>
<keyword evidence="5 12" id="KW-0489">Methyltransferase</keyword>
<feature type="transmembrane region" description="Helical" evidence="12">
    <location>
        <begin position="31"/>
        <end position="50"/>
    </location>
</feature>
<comment type="similarity">
    <text evidence="2 12">Belongs to the class VI-like SAM-binding methyltransferase superfamily. Isoprenylcysteine carboxyl methyltransferase family.</text>
</comment>
<dbReference type="FunFam" id="1.20.120.1630:FF:000018">
    <property type="entry name" value="Protein-S-isoprenylcysteine O-methyltransferase"/>
    <property type="match status" value="1"/>
</dbReference>
<dbReference type="InterPro" id="IPR007269">
    <property type="entry name" value="ICMT_MeTrfase"/>
</dbReference>
<dbReference type="PROSITE" id="PS51564">
    <property type="entry name" value="SAM_ICMT"/>
    <property type="match status" value="1"/>
</dbReference>